<name>A0A644VFV6_9ZZZZ</name>
<organism evidence="1">
    <name type="scientific">bioreactor metagenome</name>
    <dbReference type="NCBI Taxonomy" id="1076179"/>
    <lineage>
        <taxon>unclassified sequences</taxon>
        <taxon>metagenomes</taxon>
        <taxon>ecological metagenomes</taxon>
    </lineage>
</organism>
<accession>A0A644VFV6</accession>
<reference evidence="1" key="1">
    <citation type="submission" date="2019-08" db="EMBL/GenBank/DDBJ databases">
        <authorList>
            <person name="Kucharzyk K."/>
            <person name="Murdoch R.W."/>
            <person name="Higgins S."/>
            <person name="Loffler F."/>
        </authorList>
    </citation>
    <scope>NUCLEOTIDE SEQUENCE</scope>
</reference>
<dbReference type="SUPFAM" id="SSF52540">
    <property type="entry name" value="P-loop containing nucleoside triphosphate hydrolases"/>
    <property type="match status" value="1"/>
</dbReference>
<dbReference type="EMBL" id="VSSQ01000298">
    <property type="protein sequence ID" value="MPL90226.1"/>
    <property type="molecule type" value="Genomic_DNA"/>
</dbReference>
<dbReference type="AlphaFoldDB" id="A0A644VFV6"/>
<proteinExistence type="predicted"/>
<comment type="caution">
    <text evidence="1">The sequence shown here is derived from an EMBL/GenBank/DDBJ whole genome shotgun (WGS) entry which is preliminary data.</text>
</comment>
<dbReference type="Gene3D" id="3.40.50.300">
    <property type="entry name" value="P-loop containing nucleotide triphosphate hydrolases"/>
    <property type="match status" value="1"/>
</dbReference>
<sequence length="234" mass="26944">MELSEIISQSGITFSYLGIERIPLTPYSMRKALQIFDALGKQRKSGFVIDSENRFLYENLLRWAHSDGEMQCLHPRTKQIIKADTTKGIFIAGGTGTGKTWALELLSSYCSLHNIRVRKGEKIYMLSFPSVRADKICMDYMNQGSFDSFTNSPILCVQDMGDEPKESQYMGNREEVIKRLLSIRGDRRDRITLISSNIPLNHKLMTDTYGDRVVSRLEEMCNYFELVGKDRRRM</sequence>
<protein>
    <submittedName>
        <fullName evidence="1">Uncharacterized protein</fullName>
    </submittedName>
</protein>
<evidence type="ECO:0000313" key="1">
    <source>
        <dbReference type="EMBL" id="MPL90226.1"/>
    </source>
</evidence>
<dbReference type="InterPro" id="IPR027417">
    <property type="entry name" value="P-loop_NTPase"/>
</dbReference>
<gene>
    <name evidence="1" type="ORF">SDC9_36273</name>
</gene>